<dbReference type="Proteomes" id="UP000265520">
    <property type="component" value="Unassembled WGS sequence"/>
</dbReference>
<keyword evidence="2" id="KW-1185">Reference proteome</keyword>
<dbReference type="EMBL" id="LXQA010703110">
    <property type="protein sequence ID" value="MCI66826.1"/>
    <property type="molecule type" value="Genomic_DNA"/>
</dbReference>
<name>A0A392U347_9FABA</name>
<evidence type="ECO:0000313" key="2">
    <source>
        <dbReference type="Proteomes" id="UP000265520"/>
    </source>
</evidence>
<protein>
    <submittedName>
        <fullName evidence="1">Uncharacterized protein</fullName>
    </submittedName>
</protein>
<comment type="caution">
    <text evidence="1">The sequence shown here is derived from an EMBL/GenBank/DDBJ whole genome shotgun (WGS) entry which is preliminary data.</text>
</comment>
<organism evidence="1 2">
    <name type="scientific">Trifolium medium</name>
    <dbReference type="NCBI Taxonomy" id="97028"/>
    <lineage>
        <taxon>Eukaryota</taxon>
        <taxon>Viridiplantae</taxon>
        <taxon>Streptophyta</taxon>
        <taxon>Embryophyta</taxon>
        <taxon>Tracheophyta</taxon>
        <taxon>Spermatophyta</taxon>
        <taxon>Magnoliopsida</taxon>
        <taxon>eudicotyledons</taxon>
        <taxon>Gunneridae</taxon>
        <taxon>Pentapetalae</taxon>
        <taxon>rosids</taxon>
        <taxon>fabids</taxon>
        <taxon>Fabales</taxon>
        <taxon>Fabaceae</taxon>
        <taxon>Papilionoideae</taxon>
        <taxon>50 kb inversion clade</taxon>
        <taxon>NPAAA clade</taxon>
        <taxon>Hologalegina</taxon>
        <taxon>IRL clade</taxon>
        <taxon>Trifolieae</taxon>
        <taxon>Trifolium</taxon>
    </lineage>
</organism>
<evidence type="ECO:0000313" key="1">
    <source>
        <dbReference type="EMBL" id="MCI66826.1"/>
    </source>
</evidence>
<accession>A0A392U347</accession>
<sequence length="15" mass="1857">MVNVERNSRNHPEFQ</sequence>
<reference evidence="1 2" key="1">
    <citation type="journal article" date="2018" name="Front. Plant Sci.">
        <title>Red Clover (Trifolium pratense) and Zigzag Clover (T. medium) - A Picture of Genomic Similarities and Differences.</title>
        <authorList>
            <person name="Dluhosova J."/>
            <person name="Istvanek J."/>
            <person name="Nedelnik J."/>
            <person name="Repkova J."/>
        </authorList>
    </citation>
    <scope>NUCLEOTIDE SEQUENCE [LARGE SCALE GENOMIC DNA]</scope>
    <source>
        <strain evidence="2">cv. 10/8</strain>
        <tissue evidence="1">Leaf</tissue>
    </source>
</reference>
<proteinExistence type="predicted"/>
<feature type="non-terminal residue" evidence="1">
    <location>
        <position position="15"/>
    </location>
</feature>